<keyword evidence="1" id="KW-1133">Transmembrane helix</keyword>
<reference evidence="3 4" key="1">
    <citation type="submission" date="2019-02" db="EMBL/GenBank/DDBJ databases">
        <title>Paenibacillus sp. nov., isolated from surface-sterilized tissue of Thalictrum simplex L.</title>
        <authorList>
            <person name="Tuo L."/>
        </authorList>
    </citation>
    <scope>NUCLEOTIDE SEQUENCE [LARGE SCALE GENOMIC DNA]</scope>
    <source>
        <strain evidence="3 4">N2SHLJ1</strain>
    </source>
</reference>
<protein>
    <recommendedName>
        <fullName evidence="2">LiaF transmembrane domain-containing protein</fullName>
    </recommendedName>
</protein>
<dbReference type="InterPro" id="IPR054331">
    <property type="entry name" value="LiaF_TM"/>
</dbReference>
<evidence type="ECO:0000313" key="3">
    <source>
        <dbReference type="EMBL" id="TBL71188.1"/>
    </source>
</evidence>
<dbReference type="Proteomes" id="UP000293142">
    <property type="component" value="Unassembled WGS sequence"/>
</dbReference>
<keyword evidence="1" id="KW-0812">Transmembrane</keyword>
<keyword evidence="1" id="KW-0472">Membrane</keyword>
<feature type="transmembrane region" description="Helical" evidence="1">
    <location>
        <begin position="32"/>
        <end position="49"/>
    </location>
</feature>
<feature type="transmembrane region" description="Helical" evidence="1">
    <location>
        <begin position="56"/>
        <end position="87"/>
    </location>
</feature>
<feature type="transmembrane region" description="Helical" evidence="1">
    <location>
        <begin position="7"/>
        <end position="26"/>
    </location>
</feature>
<organism evidence="3 4">
    <name type="scientific">Paenibacillus thalictri</name>
    <dbReference type="NCBI Taxonomy" id="2527873"/>
    <lineage>
        <taxon>Bacteria</taxon>
        <taxon>Bacillati</taxon>
        <taxon>Bacillota</taxon>
        <taxon>Bacilli</taxon>
        <taxon>Bacillales</taxon>
        <taxon>Paenibacillaceae</taxon>
        <taxon>Paenibacillus</taxon>
    </lineage>
</organism>
<sequence>MRWNGKMGFAILLIFVGVLVVINGFGFHTGHLMSYLIPIAMIGLGYLGIINGKKVIGLIIGGLGALILLGKLSGLLIAVGLIGYGVYLLKRNSNRSY</sequence>
<evidence type="ECO:0000256" key="1">
    <source>
        <dbReference type="SAM" id="Phobius"/>
    </source>
</evidence>
<dbReference type="EMBL" id="SIRE01000027">
    <property type="protein sequence ID" value="TBL71188.1"/>
    <property type="molecule type" value="Genomic_DNA"/>
</dbReference>
<proteinExistence type="predicted"/>
<evidence type="ECO:0000259" key="2">
    <source>
        <dbReference type="Pfam" id="PF22570"/>
    </source>
</evidence>
<feature type="domain" description="LiaF transmembrane" evidence="2">
    <location>
        <begin position="9"/>
        <end position="95"/>
    </location>
</feature>
<gene>
    <name evidence="3" type="ORF">EYB31_30895</name>
</gene>
<accession>A0A4Q9DI03</accession>
<name>A0A4Q9DI03_9BACL</name>
<comment type="caution">
    <text evidence="3">The sequence shown here is derived from an EMBL/GenBank/DDBJ whole genome shotgun (WGS) entry which is preliminary data.</text>
</comment>
<evidence type="ECO:0000313" key="4">
    <source>
        <dbReference type="Proteomes" id="UP000293142"/>
    </source>
</evidence>
<keyword evidence="4" id="KW-1185">Reference proteome</keyword>
<dbReference type="AlphaFoldDB" id="A0A4Q9DI03"/>
<dbReference type="RefSeq" id="WP_131017367.1">
    <property type="nucleotide sequence ID" value="NZ_SIRE01000027.1"/>
</dbReference>
<dbReference type="Pfam" id="PF22570">
    <property type="entry name" value="LiaF-TM"/>
    <property type="match status" value="1"/>
</dbReference>